<evidence type="ECO:0000313" key="3">
    <source>
        <dbReference type="Proteomes" id="UP001358614"/>
    </source>
</evidence>
<organism evidence="2 3">
    <name type="scientific">Kwoniella europaea PYCC6329</name>
    <dbReference type="NCBI Taxonomy" id="1423913"/>
    <lineage>
        <taxon>Eukaryota</taxon>
        <taxon>Fungi</taxon>
        <taxon>Dikarya</taxon>
        <taxon>Basidiomycota</taxon>
        <taxon>Agaricomycotina</taxon>
        <taxon>Tremellomycetes</taxon>
        <taxon>Tremellales</taxon>
        <taxon>Cryptococcaceae</taxon>
        <taxon>Kwoniella</taxon>
    </lineage>
</organism>
<evidence type="ECO:0000256" key="1">
    <source>
        <dbReference type="SAM" id="MobiDB-lite"/>
    </source>
</evidence>
<dbReference type="GeneID" id="91103602"/>
<keyword evidence="3" id="KW-1185">Reference proteome</keyword>
<gene>
    <name evidence="2" type="ORF">V865_004801</name>
</gene>
<dbReference type="AlphaFoldDB" id="A0AAX4KJW6"/>
<dbReference type="EMBL" id="CP144089">
    <property type="protein sequence ID" value="WWD06706.1"/>
    <property type="molecule type" value="Genomic_DNA"/>
</dbReference>
<name>A0AAX4KJW6_9TREE</name>
<feature type="region of interest" description="Disordered" evidence="1">
    <location>
        <begin position="237"/>
        <end position="258"/>
    </location>
</feature>
<protein>
    <submittedName>
        <fullName evidence="2">Uncharacterized protein</fullName>
    </submittedName>
</protein>
<sequence>MPPSTKIDQYPTAEHRWTEDQVCILLHKIHLNPQLQQLFFLKHDDNSPPSIRMEQQLCLDVLKDTKWMEWMIKHQRVLKDGRTGGLVVRDQWPRGLRAVSRLFDELHPLAEKIKCSLGEVRFSEQLKKNPLADKLWKKWQDKSRHIWYFEYVAIKTTLKPKWIYTKSFFSNSIGIGQDIQSDLIIRTNPGHKPIRFKPRLDLDKILARVKGRPPFHATSPNHSNAVLPPQNVSIGKDCATCTPSHSESSSNPNRDISEDLKTESISGYYNSMNDISLDPPVKLAGNRSSATFIINSDPDSTLVHSQSKTLSAKSQRYHIAKKENEEGSERDNQLISALLIFIALEREYLHSRCMSKIQVIHEGTLNSREEAIIRIVQQMGGQTREAREGDIVTTVDEDRVKQRYRLVSDEEKNGQSEQDHVAITLVGLVELIRECRKKELEERTMDLLTF</sequence>
<dbReference type="KEGG" id="ker:91103602"/>
<evidence type="ECO:0000313" key="2">
    <source>
        <dbReference type="EMBL" id="WWD06706.1"/>
    </source>
</evidence>
<reference evidence="2 3" key="1">
    <citation type="submission" date="2024-01" db="EMBL/GenBank/DDBJ databases">
        <title>Comparative genomics of Cryptococcus and Kwoniella reveals pathogenesis evolution and contrasting modes of karyotype evolution via chromosome fusion or intercentromeric recombination.</title>
        <authorList>
            <person name="Coelho M.A."/>
            <person name="David-Palma M."/>
            <person name="Shea T."/>
            <person name="Bowers K."/>
            <person name="McGinley-Smith S."/>
            <person name="Mohammad A.W."/>
            <person name="Gnirke A."/>
            <person name="Yurkov A.M."/>
            <person name="Nowrousian M."/>
            <person name="Sun S."/>
            <person name="Cuomo C.A."/>
            <person name="Heitman J."/>
        </authorList>
    </citation>
    <scope>NUCLEOTIDE SEQUENCE [LARGE SCALE GENOMIC DNA]</scope>
    <source>
        <strain evidence="2 3">PYCC6329</strain>
    </source>
</reference>
<feature type="compositionally biased region" description="Polar residues" evidence="1">
    <location>
        <begin position="241"/>
        <end position="254"/>
    </location>
</feature>
<proteinExistence type="predicted"/>
<dbReference type="Proteomes" id="UP001358614">
    <property type="component" value="Chromosome 1"/>
</dbReference>
<accession>A0AAX4KJW6</accession>
<dbReference type="RefSeq" id="XP_066084673.1">
    <property type="nucleotide sequence ID" value="XM_066228576.1"/>
</dbReference>